<comment type="caution">
    <text evidence="1">The sequence shown here is derived from an EMBL/GenBank/DDBJ whole genome shotgun (WGS) entry which is preliminary data.</text>
</comment>
<dbReference type="RefSeq" id="XP_031013064.1">
    <property type="nucleotide sequence ID" value="XM_031162835.1"/>
</dbReference>
<accession>A0A366R4X2</accession>
<protein>
    <recommendedName>
        <fullName evidence="3">F-box domain-containing protein</fullName>
    </recommendedName>
</protein>
<organism evidence="1 2">
    <name type="scientific">Fusarium coffeatum</name>
    <dbReference type="NCBI Taxonomy" id="231269"/>
    <lineage>
        <taxon>Eukaryota</taxon>
        <taxon>Fungi</taxon>
        <taxon>Dikarya</taxon>
        <taxon>Ascomycota</taxon>
        <taxon>Pezizomycotina</taxon>
        <taxon>Sordariomycetes</taxon>
        <taxon>Hypocreomycetidae</taxon>
        <taxon>Hypocreales</taxon>
        <taxon>Nectriaceae</taxon>
        <taxon>Fusarium</taxon>
        <taxon>Fusarium incarnatum-equiseti species complex</taxon>
    </lineage>
</organism>
<gene>
    <name evidence="1" type="ORF">FIESC28_08697</name>
</gene>
<dbReference type="EMBL" id="QKXC01000204">
    <property type="protein sequence ID" value="RBR12211.1"/>
    <property type="molecule type" value="Genomic_DNA"/>
</dbReference>
<proteinExistence type="predicted"/>
<evidence type="ECO:0000313" key="2">
    <source>
        <dbReference type="Proteomes" id="UP000253153"/>
    </source>
</evidence>
<sequence length="334" mass="38581">MASENIRPDLIDLIASYSILTSLSPWLSTLDLHNLSLTSRSAYAYIHSPKIFSYLTRQSLCDGHGLLTRQAYAGPYCSLSKLPGSKLPGELTNSPHGQGDEEIEVHLYNVKCAEADALPCLKCGVNICEECRFYPRAAPANSYPNRRPHIMGGLQYDNIMCLCERCDEEAENEVKGKFLNERCDCDRYKRWICVKCEGKEREETREYFDERTEMEWEWMQYGVDYGDDSEPSKTLNDHAFIRAYWCKCGRAVSHRTTFRCIWCKRRHLREDEWEQERYDVEAQHPFFDDNPNYPIWVSDANNRYPTPYPRLGYLGRDGIGEVGVERADADVTGG</sequence>
<dbReference type="AlphaFoldDB" id="A0A366R4X2"/>
<name>A0A366R4X2_9HYPO</name>
<reference evidence="1 2" key="1">
    <citation type="submission" date="2018-06" db="EMBL/GenBank/DDBJ databases">
        <title>Fusarium incarnatum-equiseti species complex species 28.</title>
        <authorList>
            <person name="Gardiner D.M."/>
        </authorList>
    </citation>
    <scope>NUCLEOTIDE SEQUENCE [LARGE SCALE GENOMIC DNA]</scope>
    <source>
        <strain evidence="1 2">FIESC_28</strain>
    </source>
</reference>
<keyword evidence="2" id="KW-1185">Reference proteome</keyword>
<dbReference type="Proteomes" id="UP000253153">
    <property type="component" value="Unassembled WGS sequence"/>
</dbReference>
<evidence type="ECO:0000313" key="1">
    <source>
        <dbReference type="EMBL" id="RBR12211.1"/>
    </source>
</evidence>
<evidence type="ECO:0008006" key="3">
    <source>
        <dbReference type="Google" id="ProtNLM"/>
    </source>
</evidence>
<dbReference type="OrthoDB" id="3678990at2759"/>
<dbReference type="GeneID" id="41998131"/>